<evidence type="ECO:0000313" key="3">
    <source>
        <dbReference type="Proteomes" id="UP000324222"/>
    </source>
</evidence>
<accession>A0A5B7HNV7</accession>
<organism evidence="2 3">
    <name type="scientific">Portunus trituberculatus</name>
    <name type="common">Swimming crab</name>
    <name type="synonym">Neptunus trituberculatus</name>
    <dbReference type="NCBI Taxonomy" id="210409"/>
    <lineage>
        <taxon>Eukaryota</taxon>
        <taxon>Metazoa</taxon>
        <taxon>Ecdysozoa</taxon>
        <taxon>Arthropoda</taxon>
        <taxon>Crustacea</taxon>
        <taxon>Multicrustacea</taxon>
        <taxon>Malacostraca</taxon>
        <taxon>Eumalacostraca</taxon>
        <taxon>Eucarida</taxon>
        <taxon>Decapoda</taxon>
        <taxon>Pleocyemata</taxon>
        <taxon>Brachyura</taxon>
        <taxon>Eubrachyura</taxon>
        <taxon>Portunoidea</taxon>
        <taxon>Portunidae</taxon>
        <taxon>Portuninae</taxon>
        <taxon>Portunus</taxon>
    </lineage>
</organism>
<name>A0A5B7HNV7_PORTR</name>
<dbReference type="EMBL" id="VSRR010035940">
    <property type="protein sequence ID" value="MPC73032.1"/>
    <property type="molecule type" value="Genomic_DNA"/>
</dbReference>
<evidence type="ECO:0000313" key="2">
    <source>
        <dbReference type="EMBL" id="MPC73032.1"/>
    </source>
</evidence>
<dbReference type="AlphaFoldDB" id="A0A5B7HNV7"/>
<evidence type="ECO:0000256" key="1">
    <source>
        <dbReference type="SAM" id="MobiDB-lite"/>
    </source>
</evidence>
<protein>
    <submittedName>
        <fullName evidence="2">Uncharacterized protein</fullName>
    </submittedName>
</protein>
<feature type="compositionally biased region" description="Gly residues" evidence="1">
    <location>
        <begin position="57"/>
        <end position="66"/>
    </location>
</feature>
<sequence length="66" mass="6899">MPVGKPPLAAVRLFCSPLEREELPVKKNIIGSESRGVHEGVKKRSCSQAKNSHSEGKGGGGCVGRG</sequence>
<comment type="caution">
    <text evidence="2">The sequence shown here is derived from an EMBL/GenBank/DDBJ whole genome shotgun (WGS) entry which is preliminary data.</text>
</comment>
<keyword evidence="3" id="KW-1185">Reference proteome</keyword>
<feature type="region of interest" description="Disordered" evidence="1">
    <location>
        <begin position="31"/>
        <end position="66"/>
    </location>
</feature>
<gene>
    <name evidence="2" type="ORF">E2C01_067348</name>
</gene>
<reference evidence="2 3" key="1">
    <citation type="submission" date="2019-05" db="EMBL/GenBank/DDBJ databases">
        <title>Another draft genome of Portunus trituberculatus and its Hox gene families provides insights of decapod evolution.</title>
        <authorList>
            <person name="Jeong J.-H."/>
            <person name="Song I."/>
            <person name="Kim S."/>
            <person name="Choi T."/>
            <person name="Kim D."/>
            <person name="Ryu S."/>
            <person name="Kim W."/>
        </authorList>
    </citation>
    <scope>NUCLEOTIDE SEQUENCE [LARGE SCALE GENOMIC DNA]</scope>
    <source>
        <tissue evidence="2">Muscle</tissue>
    </source>
</reference>
<proteinExistence type="predicted"/>
<dbReference type="Proteomes" id="UP000324222">
    <property type="component" value="Unassembled WGS sequence"/>
</dbReference>